<dbReference type="PRINTS" id="PR00119">
    <property type="entry name" value="CATATPASE"/>
</dbReference>
<dbReference type="PROSITE" id="PS00154">
    <property type="entry name" value="ATPASE_E1_E2"/>
    <property type="match status" value="1"/>
</dbReference>
<dbReference type="SFLD" id="SFLDF00027">
    <property type="entry name" value="p-type_atpase"/>
    <property type="match status" value="1"/>
</dbReference>
<feature type="transmembrane region" description="Helical" evidence="8">
    <location>
        <begin position="640"/>
        <end position="660"/>
    </location>
</feature>
<dbReference type="Pfam" id="PF00690">
    <property type="entry name" value="Cation_ATPase_N"/>
    <property type="match status" value="1"/>
</dbReference>
<dbReference type="Proteomes" id="UP001165293">
    <property type="component" value="Unassembled WGS sequence"/>
</dbReference>
<feature type="domain" description="Cation-transporting P-type ATPase N-terminal" evidence="9">
    <location>
        <begin position="5"/>
        <end position="66"/>
    </location>
</feature>
<organism evidence="10 11">
    <name type="scientific">Noviluteimonas lactosilytica</name>
    <dbReference type="NCBI Taxonomy" id="2888523"/>
    <lineage>
        <taxon>Bacteria</taxon>
        <taxon>Pseudomonadati</taxon>
        <taxon>Pseudomonadota</taxon>
        <taxon>Gammaproteobacteria</taxon>
        <taxon>Lysobacterales</taxon>
        <taxon>Lysobacteraceae</taxon>
        <taxon>Noviluteimonas</taxon>
    </lineage>
</organism>
<dbReference type="SUPFAM" id="SSF81665">
    <property type="entry name" value="Calcium ATPase, transmembrane domain M"/>
    <property type="match status" value="1"/>
</dbReference>
<feature type="transmembrane region" description="Helical" evidence="8">
    <location>
        <begin position="787"/>
        <end position="806"/>
    </location>
</feature>
<feature type="transmembrane region" description="Helical" evidence="8">
    <location>
        <begin position="723"/>
        <end position="744"/>
    </location>
</feature>
<feature type="transmembrane region" description="Helical" evidence="8">
    <location>
        <begin position="45"/>
        <end position="64"/>
    </location>
</feature>
<dbReference type="InterPro" id="IPR023298">
    <property type="entry name" value="ATPase_P-typ_TM_dom_sf"/>
</dbReference>
<feature type="transmembrane region" description="Helical" evidence="8">
    <location>
        <begin position="756"/>
        <end position="775"/>
    </location>
</feature>
<dbReference type="Gene3D" id="3.40.50.1000">
    <property type="entry name" value="HAD superfamily/HAD-like"/>
    <property type="match status" value="3"/>
</dbReference>
<feature type="transmembrane region" description="Helical" evidence="8">
    <location>
        <begin position="251"/>
        <end position="277"/>
    </location>
</feature>
<reference evidence="10" key="1">
    <citation type="submission" date="2021-10" db="EMBL/GenBank/DDBJ databases">
        <authorList>
            <person name="Lyu M."/>
            <person name="Wang X."/>
            <person name="Meng X."/>
            <person name="Xu K."/>
        </authorList>
    </citation>
    <scope>NUCLEOTIDE SEQUENCE</scope>
    <source>
        <strain evidence="10">A6</strain>
    </source>
</reference>
<evidence type="ECO:0000256" key="2">
    <source>
        <dbReference type="ARBA" id="ARBA00022692"/>
    </source>
</evidence>
<dbReference type="Gene3D" id="3.40.1110.10">
    <property type="entry name" value="Calcium-transporting ATPase, cytoplasmic domain N"/>
    <property type="match status" value="1"/>
</dbReference>
<protein>
    <submittedName>
        <fullName evidence="10">Cation-translocating P-type ATPase</fullName>
    </submittedName>
</protein>
<evidence type="ECO:0000256" key="5">
    <source>
        <dbReference type="ARBA" id="ARBA00022967"/>
    </source>
</evidence>
<gene>
    <name evidence="10" type="ORF">LK996_16475</name>
</gene>
<dbReference type="SMART" id="SM00831">
    <property type="entry name" value="Cation_ATPase_N"/>
    <property type="match status" value="1"/>
</dbReference>
<comment type="caution">
    <text evidence="10">The sequence shown here is derived from an EMBL/GenBank/DDBJ whole genome shotgun (WGS) entry which is preliminary data.</text>
</comment>
<evidence type="ECO:0000256" key="3">
    <source>
        <dbReference type="ARBA" id="ARBA00022741"/>
    </source>
</evidence>
<dbReference type="Pfam" id="PF00702">
    <property type="entry name" value="Hydrolase"/>
    <property type="match status" value="1"/>
</dbReference>
<evidence type="ECO:0000256" key="6">
    <source>
        <dbReference type="ARBA" id="ARBA00022989"/>
    </source>
</evidence>
<dbReference type="InterPro" id="IPR004014">
    <property type="entry name" value="ATPase_P-typ_cation-transptr_N"/>
</dbReference>
<dbReference type="InterPro" id="IPR008250">
    <property type="entry name" value="ATPase_P-typ_transduc_dom_A_sf"/>
</dbReference>
<proteinExistence type="predicted"/>
<accession>A0ABS8JM26</accession>
<dbReference type="InterPro" id="IPR023214">
    <property type="entry name" value="HAD_sf"/>
</dbReference>
<evidence type="ECO:0000256" key="1">
    <source>
        <dbReference type="ARBA" id="ARBA00004141"/>
    </source>
</evidence>
<feature type="transmembrane region" description="Helical" evidence="8">
    <location>
        <begin position="225"/>
        <end position="245"/>
    </location>
</feature>
<keyword evidence="6 8" id="KW-1133">Transmembrane helix</keyword>
<dbReference type="InterPro" id="IPR006068">
    <property type="entry name" value="ATPase_P-typ_cation-transptr_C"/>
</dbReference>
<dbReference type="InterPro" id="IPR059000">
    <property type="entry name" value="ATPase_P-type_domA"/>
</dbReference>
<keyword evidence="4" id="KW-0067">ATP-binding</keyword>
<keyword evidence="7 8" id="KW-0472">Membrane</keyword>
<dbReference type="SUPFAM" id="SSF56784">
    <property type="entry name" value="HAD-like"/>
    <property type="match status" value="1"/>
</dbReference>
<evidence type="ECO:0000256" key="7">
    <source>
        <dbReference type="ARBA" id="ARBA00023136"/>
    </source>
</evidence>
<dbReference type="Gene3D" id="1.20.1110.10">
    <property type="entry name" value="Calcium-transporting ATPase, transmembrane domain"/>
    <property type="match status" value="3"/>
</dbReference>
<feature type="transmembrane region" description="Helical" evidence="8">
    <location>
        <begin position="681"/>
        <end position="703"/>
    </location>
</feature>
<dbReference type="InterPro" id="IPR023299">
    <property type="entry name" value="ATPase_P-typ_cyto_dom_N"/>
</dbReference>
<name>A0ABS8JM26_9GAMM</name>
<sequence length="809" mass="86274">MSRIGPARAEIGLAGDEAMRRLARDGPNALPDSEQRSPLRIALHAMREPMLLLLVAAGAIYLALGEPRDAILLLLSILAVVALTILQEYRAEHALRALREQASPSARVLRDGAPVLIASREVVVGDVLLVEAGDRLPADASVIEAVDLLVDESLLTGESMPIRKSIRAGDDMRLWAGTMVVRGSGRGEVTATGTRTEFGRIGVALRDVRAPPTPLQLQMRRLARLFALLSMFSCVLMAAALFAQGTDALDALLSGITLAIATIPEEFPVVVTVYLALGAWRMSRRAVLVRRPAAIEALGSVTVLCTDKTGTLTENRMRVDNVSDEQADAALPLLAAAALAAPLHSLDPMDLALRAAAQTQCDAWTPVREYPFTPARRSVGMAWRGDGQTFVVVKGAPEAVAAACRLPTHKVAVIEASVARMARRGLRVLGVAAARVETPPESPEASPLRWGGLIAFVDPLRDGVPAAVAQARAAGIRVVMLTGDHAATAQTIAEQAGLECTARVSPGEVFADADPAAAPAALRDTDVFARVKPEHKLRLVTLLQQQGEVVAMTGDGVNDAPALAAAHVGVAMGKRGTDVARESASIVLVDDDFTSLVHAVAEGRRIYDNLHAAVRYIMAVHVPITCLALLPAFLGVPPVLYPLHVVLLQLIIDPVCSIVFEAEPAHPDLMRRPPRPASQPILGPRDFATTALQGLAMFLPLLLTDFFARRAGLPDQQVPALDFTALVAGNVALMLTYRAGRSLLHAALAPSRQFRIAVVAALAVLIVVTRVPPAAQWLSFAPPPWPWWFVALAIPFVVAMVIRPWCMRD</sequence>
<dbReference type="SFLD" id="SFLDG00002">
    <property type="entry name" value="C1.7:_P-type_atpase_like"/>
    <property type="match status" value="1"/>
</dbReference>
<dbReference type="EMBL" id="JAJGAK010000006">
    <property type="protein sequence ID" value="MCC8364667.1"/>
    <property type="molecule type" value="Genomic_DNA"/>
</dbReference>
<comment type="subcellular location">
    <subcellularLocation>
        <location evidence="1">Membrane</location>
        <topology evidence="1">Multi-pass membrane protein</topology>
    </subcellularLocation>
</comment>
<dbReference type="Pfam" id="PF00689">
    <property type="entry name" value="Cation_ATPase_C"/>
    <property type="match status" value="1"/>
</dbReference>
<feature type="transmembrane region" description="Helical" evidence="8">
    <location>
        <begin position="613"/>
        <end position="634"/>
    </location>
</feature>
<evidence type="ECO:0000256" key="8">
    <source>
        <dbReference type="SAM" id="Phobius"/>
    </source>
</evidence>
<dbReference type="InterPro" id="IPR018303">
    <property type="entry name" value="ATPase_P-typ_P_site"/>
</dbReference>
<dbReference type="PRINTS" id="PR00120">
    <property type="entry name" value="HATPASE"/>
</dbReference>
<dbReference type="Pfam" id="PF00122">
    <property type="entry name" value="E1-E2_ATPase"/>
    <property type="match status" value="1"/>
</dbReference>
<keyword evidence="5" id="KW-1278">Translocase</keyword>
<evidence type="ECO:0000256" key="4">
    <source>
        <dbReference type="ARBA" id="ARBA00022840"/>
    </source>
</evidence>
<dbReference type="RefSeq" id="WP_230528467.1">
    <property type="nucleotide sequence ID" value="NZ_JAJGAK010000006.1"/>
</dbReference>
<dbReference type="InterPro" id="IPR036412">
    <property type="entry name" value="HAD-like_sf"/>
</dbReference>
<evidence type="ECO:0000259" key="9">
    <source>
        <dbReference type="SMART" id="SM00831"/>
    </source>
</evidence>
<dbReference type="SUPFAM" id="SSF81653">
    <property type="entry name" value="Calcium ATPase, transduction domain A"/>
    <property type="match status" value="1"/>
</dbReference>
<dbReference type="NCBIfam" id="TIGR01494">
    <property type="entry name" value="ATPase_P-type"/>
    <property type="match status" value="2"/>
</dbReference>
<evidence type="ECO:0000313" key="10">
    <source>
        <dbReference type="EMBL" id="MCC8364667.1"/>
    </source>
</evidence>
<dbReference type="SFLD" id="SFLDS00003">
    <property type="entry name" value="Haloacid_Dehalogenase"/>
    <property type="match status" value="1"/>
</dbReference>
<dbReference type="Gene3D" id="2.70.150.10">
    <property type="entry name" value="Calcium-transporting ATPase, cytoplasmic transduction domain A"/>
    <property type="match status" value="1"/>
</dbReference>
<feature type="transmembrane region" description="Helical" evidence="8">
    <location>
        <begin position="70"/>
        <end position="89"/>
    </location>
</feature>
<keyword evidence="3" id="KW-0547">Nucleotide-binding</keyword>
<dbReference type="PANTHER" id="PTHR42861">
    <property type="entry name" value="CALCIUM-TRANSPORTING ATPASE"/>
    <property type="match status" value="1"/>
</dbReference>
<keyword evidence="2 8" id="KW-0812">Transmembrane</keyword>
<dbReference type="InterPro" id="IPR044492">
    <property type="entry name" value="P_typ_ATPase_HD_dom"/>
</dbReference>
<keyword evidence="11" id="KW-1185">Reference proteome</keyword>
<evidence type="ECO:0000313" key="11">
    <source>
        <dbReference type="Proteomes" id="UP001165293"/>
    </source>
</evidence>
<dbReference type="InterPro" id="IPR001757">
    <property type="entry name" value="P_typ_ATPase"/>
</dbReference>